<dbReference type="RefSeq" id="WP_085579295.1">
    <property type="nucleotide sequence ID" value="NZ_JFKA01000001.1"/>
</dbReference>
<gene>
    <name evidence="2" type="ORF">TMES_03150</name>
</gene>
<feature type="transmembrane region" description="Helical" evidence="1">
    <location>
        <begin position="23"/>
        <end position="42"/>
    </location>
</feature>
<name>A0A1Y2L4W4_9PROT</name>
<keyword evidence="3" id="KW-1185">Reference proteome</keyword>
<accession>A0A1Y2L4W4</accession>
<keyword evidence="1" id="KW-0812">Transmembrane</keyword>
<comment type="caution">
    <text evidence="2">The sequence shown here is derived from an EMBL/GenBank/DDBJ whole genome shotgun (WGS) entry which is preliminary data.</text>
</comment>
<dbReference type="OrthoDB" id="7358234at2"/>
<feature type="transmembrane region" description="Helical" evidence="1">
    <location>
        <begin position="54"/>
        <end position="73"/>
    </location>
</feature>
<dbReference type="AlphaFoldDB" id="A0A1Y2L4W4"/>
<evidence type="ECO:0000256" key="1">
    <source>
        <dbReference type="SAM" id="Phobius"/>
    </source>
</evidence>
<dbReference type="EMBL" id="JFKA01000001">
    <property type="protein sequence ID" value="OSQ40721.1"/>
    <property type="molecule type" value="Genomic_DNA"/>
</dbReference>
<keyword evidence="1" id="KW-1133">Transmembrane helix</keyword>
<evidence type="ECO:0000313" key="3">
    <source>
        <dbReference type="Proteomes" id="UP000193391"/>
    </source>
</evidence>
<proteinExistence type="predicted"/>
<keyword evidence="1" id="KW-0472">Membrane</keyword>
<sequence length="82" mass="9228">MTGEPAGQKQPEAQEKKLSNGHYFKIMGYLLTACWVGYIVMITKGNTSDPMFDYIFSVPLGCWIVGMVIAHFVRKKSKADRP</sequence>
<organism evidence="2 3">
    <name type="scientific">Thalassospira mesophila</name>
    <dbReference type="NCBI Taxonomy" id="1293891"/>
    <lineage>
        <taxon>Bacteria</taxon>
        <taxon>Pseudomonadati</taxon>
        <taxon>Pseudomonadota</taxon>
        <taxon>Alphaproteobacteria</taxon>
        <taxon>Rhodospirillales</taxon>
        <taxon>Thalassospiraceae</taxon>
        <taxon>Thalassospira</taxon>
    </lineage>
</organism>
<dbReference type="Proteomes" id="UP000193391">
    <property type="component" value="Unassembled WGS sequence"/>
</dbReference>
<protein>
    <submittedName>
        <fullName evidence="2">Uncharacterized protein</fullName>
    </submittedName>
</protein>
<evidence type="ECO:0000313" key="2">
    <source>
        <dbReference type="EMBL" id="OSQ40721.1"/>
    </source>
</evidence>
<reference evidence="2 3" key="1">
    <citation type="submission" date="2014-03" db="EMBL/GenBank/DDBJ databases">
        <title>The draft genome sequence of Thalassospira mesophila JCM 18969.</title>
        <authorList>
            <person name="Lai Q."/>
            <person name="Shao Z."/>
        </authorList>
    </citation>
    <scope>NUCLEOTIDE SEQUENCE [LARGE SCALE GENOMIC DNA]</scope>
    <source>
        <strain evidence="2 3">JCM 18969</strain>
    </source>
</reference>